<dbReference type="Gene3D" id="3.10.490.10">
    <property type="entry name" value="Gamma-glutamyl cyclotransferase-like"/>
    <property type="match status" value="1"/>
</dbReference>
<protein>
    <submittedName>
        <fullName evidence="4">Gamma-glutamyl cyclotransferase</fullName>
    </submittedName>
</protein>
<dbReference type="InterPro" id="IPR017939">
    <property type="entry name" value="G-Glutamylcylcotransferase"/>
</dbReference>
<feature type="binding site" evidence="3">
    <location>
        <position position="120"/>
    </location>
    <ligand>
        <name>substrate</name>
    </ligand>
</feature>
<dbReference type="OrthoDB" id="5401862at2"/>
<dbReference type="InterPro" id="IPR036568">
    <property type="entry name" value="GGCT-like_sf"/>
</dbReference>
<dbReference type="Proteomes" id="UP000030341">
    <property type="component" value="Chromosome 1"/>
</dbReference>
<evidence type="ECO:0000256" key="2">
    <source>
        <dbReference type="PIRSR" id="PIRSR617939-1"/>
    </source>
</evidence>
<feature type="binding site" evidence="3">
    <location>
        <begin position="4"/>
        <end position="10"/>
    </location>
    <ligand>
        <name>substrate</name>
    </ligand>
</feature>
<evidence type="ECO:0000256" key="3">
    <source>
        <dbReference type="PIRSR" id="PIRSR617939-2"/>
    </source>
</evidence>
<dbReference type="PANTHER" id="PTHR12935">
    <property type="entry name" value="GAMMA-GLUTAMYLCYCLOTRANSFERASE"/>
    <property type="match status" value="1"/>
</dbReference>
<evidence type="ECO:0000313" key="4">
    <source>
        <dbReference type="EMBL" id="AIY64670.1"/>
    </source>
</evidence>
<dbReference type="STRING" id="1348114.OM33_05590"/>
<organism evidence="4 5">
    <name type="scientific">Pseudoalteromonas piratica</name>
    <dbReference type="NCBI Taxonomy" id="1348114"/>
    <lineage>
        <taxon>Bacteria</taxon>
        <taxon>Pseudomonadati</taxon>
        <taxon>Pseudomonadota</taxon>
        <taxon>Gammaproteobacteria</taxon>
        <taxon>Alteromonadales</taxon>
        <taxon>Pseudoalteromonadaceae</taxon>
        <taxon>Pseudoalteromonas</taxon>
    </lineage>
</organism>
<dbReference type="RefSeq" id="WP_038639770.1">
    <property type="nucleotide sequence ID" value="NZ_CP009888.1"/>
</dbReference>
<dbReference type="HOGENOM" id="CLU_048475_6_0_6"/>
<keyword evidence="5" id="KW-1185">Reference proteome</keyword>
<dbReference type="KEGG" id="pseo:OM33_05590"/>
<evidence type="ECO:0000256" key="1">
    <source>
        <dbReference type="ARBA" id="ARBA00023239"/>
    </source>
</evidence>
<dbReference type="Pfam" id="PF13772">
    <property type="entry name" value="AIG2_2"/>
    <property type="match status" value="1"/>
</dbReference>
<dbReference type="GO" id="GO:0003839">
    <property type="term" value="F:gamma-glutamylcyclotransferase activity"/>
    <property type="evidence" value="ECO:0007669"/>
    <property type="project" value="InterPro"/>
</dbReference>
<keyword evidence="4" id="KW-0808">Transferase</keyword>
<dbReference type="GO" id="GO:0016740">
    <property type="term" value="F:transferase activity"/>
    <property type="evidence" value="ECO:0007669"/>
    <property type="project" value="UniProtKB-KW"/>
</dbReference>
<accession>A0A0A7EDE0</accession>
<proteinExistence type="predicted"/>
<keyword evidence="1" id="KW-0456">Lyase</keyword>
<sequence>MIYYNLAYGSNMSLNRLLARLPNAKRIGVATVPGFRLTFDKQGFDNSGKCNALATHNQDDLLYGVLYKITQDEKHILDEIEGPRYDNQEIMVTNECGNQFAAYCYVANTLCQQQLPFDWYIKHVLTGALEANLPHHYIHQIRSQQTQVDHDSARAEREFSIYK</sequence>
<dbReference type="AlphaFoldDB" id="A0A0A7EDE0"/>
<dbReference type="EMBL" id="CP009888">
    <property type="protein sequence ID" value="AIY64670.1"/>
    <property type="molecule type" value="Genomic_DNA"/>
</dbReference>
<dbReference type="InterPro" id="IPR013024">
    <property type="entry name" value="GGCT-like"/>
</dbReference>
<gene>
    <name evidence="4" type="ORF">OM33_05590</name>
</gene>
<evidence type="ECO:0000313" key="5">
    <source>
        <dbReference type="Proteomes" id="UP000030341"/>
    </source>
</evidence>
<reference evidence="4 5" key="1">
    <citation type="submission" date="2014-11" db="EMBL/GenBank/DDBJ databases">
        <title>Complete Genome Sequence of Pseudoalteromonas sp. Strain OCN003 Isolated from Kaneohe Bay, Oahu, Hawaii.</title>
        <authorList>
            <person name="Beurmann S."/>
            <person name="Videau P."/>
            <person name="Ushijima B."/>
            <person name="Smith A.M."/>
            <person name="Aeby G.S."/>
            <person name="Callahan S.M."/>
            <person name="Belcaid M."/>
        </authorList>
    </citation>
    <scope>NUCLEOTIDE SEQUENCE [LARGE SCALE GENOMIC DNA]</scope>
    <source>
        <strain evidence="4 5">OCN003</strain>
    </source>
</reference>
<name>A0A0A7EDE0_9GAMM</name>
<dbReference type="PANTHER" id="PTHR12935:SF0">
    <property type="entry name" value="GAMMA-GLUTAMYLCYCLOTRANSFERASE"/>
    <property type="match status" value="1"/>
</dbReference>
<feature type="active site" description="Proton acceptor" evidence="2">
    <location>
        <position position="81"/>
    </location>
</feature>
<dbReference type="SUPFAM" id="SSF110857">
    <property type="entry name" value="Gamma-glutamyl cyclotransferase-like"/>
    <property type="match status" value="1"/>
</dbReference>
<dbReference type="CDD" id="cd06661">
    <property type="entry name" value="GGCT_like"/>
    <property type="match status" value="1"/>
</dbReference>
<dbReference type="eggNOG" id="COG2105">
    <property type="taxonomic scope" value="Bacteria"/>
</dbReference>